<keyword evidence="1" id="KW-0732">Signal</keyword>
<proteinExistence type="predicted"/>
<feature type="chain" id="PRO_5025646412" description="Retroviral polymerase SH3-like domain-containing protein" evidence="1">
    <location>
        <begin position="18"/>
        <end position="105"/>
    </location>
</feature>
<organism evidence="3">
    <name type="scientific">Tanacetum cinerariifolium</name>
    <name type="common">Dalmatian daisy</name>
    <name type="synonym">Chrysanthemum cinerariifolium</name>
    <dbReference type="NCBI Taxonomy" id="118510"/>
    <lineage>
        <taxon>Eukaryota</taxon>
        <taxon>Viridiplantae</taxon>
        <taxon>Streptophyta</taxon>
        <taxon>Embryophyta</taxon>
        <taxon>Tracheophyta</taxon>
        <taxon>Spermatophyta</taxon>
        <taxon>Magnoliopsida</taxon>
        <taxon>eudicotyledons</taxon>
        <taxon>Gunneridae</taxon>
        <taxon>Pentapetalae</taxon>
        <taxon>asterids</taxon>
        <taxon>campanulids</taxon>
        <taxon>Asterales</taxon>
        <taxon>Asteraceae</taxon>
        <taxon>Asteroideae</taxon>
        <taxon>Anthemideae</taxon>
        <taxon>Anthemidinae</taxon>
        <taxon>Tanacetum</taxon>
    </lineage>
</organism>
<feature type="signal peptide" evidence="1">
    <location>
        <begin position="1"/>
        <end position="17"/>
    </location>
</feature>
<accession>A0A699KN68</accession>
<evidence type="ECO:0000313" key="3">
    <source>
        <dbReference type="EMBL" id="GFA99133.1"/>
    </source>
</evidence>
<dbReference type="EMBL" id="BKCJ010528869">
    <property type="protein sequence ID" value="GFA99133.1"/>
    <property type="molecule type" value="Genomic_DNA"/>
</dbReference>
<comment type="caution">
    <text evidence="3">The sequence shown here is derived from an EMBL/GenBank/DDBJ whole genome shotgun (WGS) entry which is preliminary data.</text>
</comment>
<dbReference type="InterPro" id="IPR057670">
    <property type="entry name" value="SH3_retrovirus"/>
</dbReference>
<feature type="domain" description="Retroviral polymerase SH3-like" evidence="2">
    <location>
        <begin position="31"/>
        <end position="86"/>
    </location>
</feature>
<dbReference type="AlphaFoldDB" id="A0A699KN68"/>
<reference evidence="3" key="1">
    <citation type="journal article" date="2019" name="Sci. Rep.">
        <title>Draft genome of Tanacetum cinerariifolium, the natural source of mosquito coil.</title>
        <authorList>
            <person name="Yamashiro T."/>
            <person name="Shiraishi A."/>
            <person name="Satake H."/>
            <person name="Nakayama K."/>
        </authorList>
    </citation>
    <scope>NUCLEOTIDE SEQUENCE</scope>
</reference>
<dbReference type="Pfam" id="PF25597">
    <property type="entry name" value="SH3_retrovirus"/>
    <property type="match status" value="1"/>
</dbReference>
<gene>
    <name evidence="3" type="ORF">Tci_671105</name>
</gene>
<name>A0A699KN68_TANCI</name>
<evidence type="ECO:0000256" key="1">
    <source>
        <dbReference type="SAM" id="SignalP"/>
    </source>
</evidence>
<evidence type="ECO:0000259" key="2">
    <source>
        <dbReference type="Pfam" id="PF25597"/>
    </source>
</evidence>
<sequence length="105" mass="11889">MLIFSKALMFLWAEAVATKPDLTFLCVLCALCYLTNDNEDLGKLKAKADIEIFIGYVPNRKGYIIYNKRSRRMIGTIHVQFDELTEQMAHVHISSGLEPILLTPG</sequence>
<protein>
    <recommendedName>
        <fullName evidence="2">Retroviral polymerase SH3-like domain-containing protein</fullName>
    </recommendedName>
</protein>